<comment type="caution">
    <text evidence="1">The sequence shown here is derived from an EMBL/GenBank/DDBJ whole genome shotgun (WGS) entry which is preliminary data.</text>
</comment>
<protein>
    <submittedName>
        <fullName evidence="1">AbrB/MazE/SpoVT family DNA-binding domain-containing protein</fullName>
    </submittedName>
</protein>
<dbReference type="InterPro" id="IPR037914">
    <property type="entry name" value="SpoVT-AbrB_sf"/>
</dbReference>
<keyword evidence="1" id="KW-0238">DNA-binding</keyword>
<dbReference type="RefSeq" id="WP_212673728.1">
    <property type="nucleotide sequence ID" value="NZ_JAGSPJ010000001.1"/>
</dbReference>
<proteinExistence type="predicted"/>
<reference evidence="1" key="1">
    <citation type="submission" date="2021-04" db="EMBL/GenBank/DDBJ databases">
        <title>novel species isolated from subtropical streams in China.</title>
        <authorList>
            <person name="Lu H."/>
        </authorList>
    </citation>
    <scope>NUCLEOTIDE SEQUENCE</scope>
    <source>
        <strain evidence="1">FT137W</strain>
    </source>
</reference>
<gene>
    <name evidence="1" type="ORF">KDM90_00860</name>
</gene>
<dbReference type="EMBL" id="JAGSPJ010000001">
    <property type="protein sequence ID" value="MBR7798559.1"/>
    <property type="molecule type" value="Genomic_DNA"/>
</dbReference>
<dbReference type="Proteomes" id="UP000678545">
    <property type="component" value="Unassembled WGS sequence"/>
</dbReference>
<dbReference type="AlphaFoldDB" id="A0A941IB23"/>
<organism evidence="1 2">
    <name type="scientific">Undibacterium fentianense</name>
    <dbReference type="NCBI Taxonomy" id="2828728"/>
    <lineage>
        <taxon>Bacteria</taxon>
        <taxon>Pseudomonadati</taxon>
        <taxon>Pseudomonadota</taxon>
        <taxon>Betaproteobacteria</taxon>
        <taxon>Burkholderiales</taxon>
        <taxon>Oxalobacteraceae</taxon>
        <taxon>Undibacterium</taxon>
    </lineage>
</organism>
<evidence type="ECO:0000313" key="2">
    <source>
        <dbReference type="Proteomes" id="UP000678545"/>
    </source>
</evidence>
<keyword evidence="2" id="KW-1185">Reference proteome</keyword>
<name>A0A941IB23_9BURK</name>
<sequence>MNLTDESLSKWEVTLIDAGDGSGDCYVEFPKELLEKLDWHEGDVINVDIVDEQLLLVKVYG</sequence>
<accession>A0A941IB23</accession>
<evidence type="ECO:0000313" key="1">
    <source>
        <dbReference type="EMBL" id="MBR7798559.1"/>
    </source>
</evidence>
<dbReference type="SUPFAM" id="SSF89447">
    <property type="entry name" value="AbrB/MazE/MraZ-like"/>
    <property type="match status" value="1"/>
</dbReference>
<dbReference type="GO" id="GO:0003677">
    <property type="term" value="F:DNA binding"/>
    <property type="evidence" value="ECO:0007669"/>
    <property type="project" value="UniProtKB-KW"/>
</dbReference>